<reference evidence="1" key="2">
    <citation type="journal article" date="2022" name="New Phytol.">
        <title>Evolutionary transition to the ectomycorrhizal habit in the genomes of a hyperdiverse lineage of mushroom-forming fungi.</title>
        <authorList>
            <person name="Looney B."/>
            <person name="Miyauchi S."/>
            <person name="Morin E."/>
            <person name="Drula E."/>
            <person name="Courty P.E."/>
            <person name="Kohler A."/>
            <person name="Kuo A."/>
            <person name="LaButti K."/>
            <person name="Pangilinan J."/>
            <person name="Lipzen A."/>
            <person name="Riley R."/>
            <person name="Andreopoulos W."/>
            <person name="He G."/>
            <person name="Johnson J."/>
            <person name="Nolan M."/>
            <person name="Tritt A."/>
            <person name="Barry K.W."/>
            <person name="Grigoriev I.V."/>
            <person name="Nagy L.G."/>
            <person name="Hibbett D."/>
            <person name="Henrissat B."/>
            <person name="Matheny P.B."/>
            <person name="Labbe J."/>
            <person name="Martin F.M."/>
        </authorList>
    </citation>
    <scope>NUCLEOTIDE SEQUENCE</scope>
    <source>
        <strain evidence="1">HHB10654</strain>
    </source>
</reference>
<name>A0ACB8TCT6_9AGAM</name>
<dbReference type="EMBL" id="MU277194">
    <property type="protein sequence ID" value="KAI0065955.1"/>
    <property type="molecule type" value="Genomic_DNA"/>
</dbReference>
<protein>
    <submittedName>
        <fullName evidence="1">Phospholipase/carboxylesterase</fullName>
    </submittedName>
</protein>
<sequence length="240" mass="26111">MSISAPKLVIVPPTTEHTATVIFIHGLGDTGHGWKPVANMFQADPELSHVKWVLPHAPTLSITANMGMEMPGWFDILSFGFDAEEDEQGMLRSVSSINKLVTDEVDSGIASDRIVVGGFSQGGVMSLLLGLTSERKLAGIACLSGWIALRHKLRAMASPQATTLPIFWGHGVEDPLVKYRLGVESATFLKEQLSIKETTFDSPDLQGLAFNSYNGVGHSTNQKELDDLKRWLEKVLPKGT</sequence>
<evidence type="ECO:0000313" key="2">
    <source>
        <dbReference type="Proteomes" id="UP000814140"/>
    </source>
</evidence>
<comment type="caution">
    <text evidence="1">The sequence shown here is derived from an EMBL/GenBank/DDBJ whole genome shotgun (WGS) entry which is preliminary data.</text>
</comment>
<dbReference type="Proteomes" id="UP000814140">
    <property type="component" value="Unassembled WGS sequence"/>
</dbReference>
<reference evidence="1" key="1">
    <citation type="submission" date="2021-03" db="EMBL/GenBank/DDBJ databases">
        <authorList>
            <consortium name="DOE Joint Genome Institute"/>
            <person name="Ahrendt S."/>
            <person name="Looney B.P."/>
            <person name="Miyauchi S."/>
            <person name="Morin E."/>
            <person name="Drula E."/>
            <person name="Courty P.E."/>
            <person name="Chicoki N."/>
            <person name="Fauchery L."/>
            <person name="Kohler A."/>
            <person name="Kuo A."/>
            <person name="Labutti K."/>
            <person name="Pangilinan J."/>
            <person name="Lipzen A."/>
            <person name="Riley R."/>
            <person name="Andreopoulos W."/>
            <person name="He G."/>
            <person name="Johnson J."/>
            <person name="Barry K.W."/>
            <person name="Grigoriev I.V."/>
            <person name="Nagy L."/>
            <person name="Hibbett D."/>
            <person name="Henrissat B."/>
            <person name="Matheny P.B."/>
            <person name="Labbe J."/>
            <person name="Martin F."/>
        </authorList>
    </citation>
    <scope>NUCLEOTIDE SEQUENCE</scope>
    <source>
        <strain evidence="1">HHB10654</strain>
    </source>
</reference>
<proteinExistence type="predicted"/>
<organism evidence="1 2">
    <name type="scientific">Artomyces pyxidatus</name>
    <dbReference type="NCBI Taxonomy" id="48021"/>
    <lineage>
        <taxon>Eukaryota</taxon>
        <taxon>Fungi</taxon>
        <taxon>Dikarya</taxon>
        <taxon>Basidiomycota</taxon>
        <taxon>Agaricomycotina</taxon>
        <taxon>Agaricomycetes</taxon>
        <taxon>Russulales</taxon>
        <taxon>Auriscalpiaceae</taxon>
        <taxon>Artomyces</taxon>
    </lineage>
</organism>
<evidence type="ECO:0000313" key="1">
    <source>
        <dbReference type="EMBL" id="KAI0065955.1"/>
    </source>
</evidence>
<gene>
    <name evidence="1" type="ORF">BV25DRAFT_1797711</name>
</gene>
<keyword evidence="2" id="KW-1185">Reference proteome</keyword>
<accession>A0ACB8TCT6</accession>